<feature type="compositionally biased region" description="Polar residues" evidence="1">
    <location>
        <begin position="204"/>
        <end position="223"/>
    </location>
</feature>
<sequence length="232" mass="24471">MTNLTNATKFDREAGEVTHSRRKTIFHLLSSISPSRSPPHMAFSGAFFSRSLAEPPPECSGNETSSSSSSVITEVLFTGPSPASVYPSNSLPVGSLPTSEASSGLGFALLDEYSTGRLPIASSNSPPALVDMVATAPTTPITRAVPRFQHSPRKSDPYTRSFPRPSCYSDGSSLGRQLPGSMVCGLAPRLLLPPTVAASGGRVITSSSPTTYLGLSNDQTGDQLQEHELEFP</sequence>
<name>A0A448WT51_9PLAT</name>
<evidence type="ECO:0000256" key="1">
    <source>
        <dbReference type="SAM" id="MobiDB-lite"/>
    </source>
</evidence>
<dbReference type="EMBL" id="CAAALY010041664">
    <property type="protein sequence ID" value="VEL19456.1"/>
    <property type="molecule type" value="Genomic_DNA"/>
</dbReference>
<dbReference type="Proteomes" id="UP000784294">
    <property type="component" value="Unassembled WGS sequence"/>
</dbReference>
<accession>A0A448WT51</accession>
<protein>
    <submittedName>
        <fullName evidence="2">Uncharacterized protein</fullName>
    </submittedName>
</protein>
<comment type="caution">
    <text evidence="2">The sequence shown here is derived from an EMBL/GenBank/DDBJ whole genome shotgun (WGS) entry which is preliminary data.</text>
</comment>
<dbReference type="AlphaFoldDB" id="A0A448WT51"/>
<feature type="region of interest" description="Disordered" evidence="1">
    <location>
        <begin position="199"/>
        <end position="232"/>
    </location>
</feature>
<evidence type="ECO:0000313" key="2">
    <source>
        <dbReference type="EMBL" id="VEL19456.1"/>
    </source>
</evidence>
<gene>
    <name evidence="2" type="ORF">PXEA_LOCUS12896</name>
</gene>
<feature type="non-terminal residue" evidence="2">
    <location>
        <position position="1"/>
    </location>
</feature>
<organism evidence="2 3">
    <name type="scientific">Protopolystoma xenopodis</name>
    <dbReference type="NCBI Taxonomy" id="117903"/>
    <lineage>
        <taxon>Eukaryota</taxon>
        <taxon>Metazoa</taxon>
        <taxon>Spiralia</taxon>
        <taxon>Lophotrochozoa</taxon>
        <taxon>Platyhelminthes</taxon>
        <taxon>Monogenea</taxon>
        <taxon>Polyopisthocotylea</taxon>
        <taxon>Polystomatidea</taxon>
        <taxon>Polystomatidae</taxon>
        <taxon>Protopolystoma</taxon>
    </lineage>
</organism>
<keyword evidence="3" id="KW-1185">Reference proteome</keyword>
<evidence type="ECO:0000313" key="3">
    <source>
        <dbReference type="Proteomes" id="UP000784294"/>
    </source>
</evidence>
<reference evidence="2" key="1">
    <citation type="submission" date="2018-11" db="EMBL/GenBank/DDBJ databases">
        <authorList>
            <consortium name="Pathogen Informatics"/>
        </authorList>
    </citation>
    <scope>NUCLEOTIDE SEQUENCE</scope>
</reference>
<proteinExistence type="predicted"/>